<comment type="caution">
    <text evidence="1">The sequence shown here is derived from an EMBL/GenBank/DDBJ whole genome shotgun (WGS) entry which is preliminary data.</text>
</comment>
<reference evidence="2" key="1">
    <citation type="journal article" date="2019" name="Int. J. Syst. Evol. Microbiol.">
        <title>The Global Catalogue of Microorganisms (GCM) 10K type strain sequencing project: providing services to taxonomists for standard genome sequencing and annotation.</title>
        <authorList>
            <consortium name="The Broad Institute Genomics Platform"/>
            <consortium name="The Broad Institute Genome Sequencing Center for Infectious Disease"/>
            <person name="Wu L."/>
            <person name="Ma J."/>
        </authorList>
    </citation>
    <scope>NUCLEOTIDE SEQUENCE [LARGE SCALE GENOMIC DNA]</scope>
    <source>
        <strain evidence="2">KCTC 62192</strain>
    </source>
</reference>
<proteinExistence type="predicted"/>
<organism evidence="1 2">
    <name type="scientific">Acidimangrovimonas pyrenivorans</name>
    <dbReference type="NCBI Taxonomy" id="2030798"/>
    <lineage>
        <taxon>Bacteria</taxon>
        <taxon>Pseudomonadati</taxon>
        <taxon>Pseudomonadota</taxon>
        <taxon>Alphaproteobacteria</taxon>
        <taxon>Rhodobacterales</taxon>
        <taxon>Paracoccaceae</taxon>
        <taxon>Acidimangrovimonas</taxon>
    </lineage>
</organism>
<protein>
    <submittedName>
        <fullName evidence="1">Uncharacterized protein</fullName>
    </submittedName>
</protein>
<dbReference type="Proteomes" id="UP001595443">
    <property type="component" value="Unassembled WGS sequence"/>
</dbReference>
<evidence type="ECO:0000313" key="2">
    <source>
        <dbReference type="Proteomes" id="UP001595443"/>
    </source>
</evidence>
<accession>A0ABV7AIW5</accession>
<gene>
    <name evidence="1" type="ORF">ACFOES_13125</name>
</gene>
<dbReference type="RefSeq" id="WP_377833924.1">
    <property type="nucleotide sequence ID" value="NZ_JBHRSK010000010.1"/>
</dbReference>
<dbReference type="EMBL" id="JBHRSK010000010">
    <property type="protein sequence ID" value="MFC2969043.1"/>
    <property type="molecule type" value="Genomic_DNA"/>
</dbReference>
<keyword evidence="2" id="KW-1185">Reference proteome</keyword>
<sequence length="70" mass="7843">MRSFIATGQRSFADYLLRPVLASMEMAFRQRSARASAAVPLLGVVQELEEGLRSDYQRHPAHGHCQENLA</sequence>
<name>A0ABV7AIW5_9RHOB</name>
<evidence type="ECO:0000313" key="1">
    <source>
        <dbReference type="EMBL" id="MFC2969043.1"/>
    </source>
</evidence>